<evidence type="ECO:0000313" key="4">
    <source>
        <dbReference type="EMBL" id="GFY64777.1"/>
    </source>
</evidence>
<dbReference type="EMBL" id="BMAV01015401">
    <property type="protein sequence ID" value="GFY64777.1"/>
    <property type="molecule type" value="Genomic_DNA"/>
</dbReference>
<dbReference type="Proteomes" id="UP000886998">
    <property type="component" value="Unassembled WGS sequence"/>
</dbReference>
<dbReference type="InterPro" id="IPR027806">
    <property type="entry name" value="HARBI1_dom"/>
</dbReference>
<dbReference type="GO" id="GO:0046872">
    <property type="term" value="F:metal ion binding"/>
    <property type="evidence" value="ECO:0007669"/>
    <property type="project" value="UniProtKB-KW"/>
</dbReference>
<dbReference type="OrthoDB" id="6489029at2759"/>
<accession>A0A8X7CHE8</accession>
<keyword evidence="5" id="KW-1185">Reference proteome</keyword>
<keyword evidence="2" id="KW-0479">Metal-binding</keyword>
<evidence type="ECO:0000256" key="2">
    <source>
        <dbReference type="ARBA" id="ARBA00022723"/>
    </source>
</evidence>
<feature type="domain" description="DDE Tnp4" evidence="3">
    <location>
        <begin position="2"/>
        <end position="124"/>
    </location>
</feature>
<comment type="caution">
    <text evidence="4">The sequence shown here is derived from an EMBL/GenBank/DDBJ whole genome shotgun (WGS) entry which is preliminary data.</text>
</comment>
<dbReference type="PANTHER" id="PTHR23080">
    <property type="entry name" value="THAP DOMAIN PROTEIN"/>
    <property type="match status" value="1"/>
</dbReference>
<dbReference type="Pfam" id="PF13359">
    <property type="entry name" value="DDE_Tnp_4"/>
    <property type="match status" value="1"/>
</dbReference>
<comment type="cofactor">
    <cofactor evidence="1">
        <name>a divalent metal cation</name>
        <dbReference type="ChEBI" id="CHEBI:60240"/>
    </cofactor>
</comment>
<gene>
    <name evidence="4" type="primary">AVEN_51288_1</name>
    <name evidence="4" type="ORF">TNIN_297471</name>
</gene>
<protein>
    <recommendedName>
        <fullName evidence="3">DDE Tnp4 domain-containing protein</fullName>
    </recommendedName>
</protein>
<evidence type="ECO:0000256" key="1">
    <source>
        <dbReference type="ARBA" id="ARBA00001968"/>
    </source>
</evidence>
<evidence type="ECO:0000313" key="5">
    <source>
        <dbReference type="Proteomes" id="UP000886998"/>
    </source>
</evidence>
<dbReference type="AlphaFoldDB" id="A0A8X7CHE8"/>
<sequence length="133" mass="15254">MPSGAICFVSHLHCGRISDKENFLRSKPMDLLEPNDVVMADKGFVIEKELDKICFKLKSPLFLKDKIQFYASDTVSNCKLSDKRVTVERAVSRIKQYKYFEGALPYESLHNVDSEFIKTCLLCNFHDPLTNVT</sequence>
<name>A0A8X7CHE8_9ARAC</name>
<proteinExistence type="predicted"/>
<organism evidence="4 5">
    <name type="scientific">Trichonephila inaurata madagascariensis</name>
    <dbReference type="NCBI Taxonomy" id="2747483"/>
    <lineage>
        <taxon>Eukaryota</taxon>
        <taxon>Metazoa</taxon>
        <taxon>Ecdysozoa</taxon>
        <taxon>Arthropoda</taxon>
        <taxon>Chelicerata</taxon>
        <taxon>Arachnida</taxon>
        <taxon>Araneae</taxon>
        <taxon>Araneomorphae</taxon>
        <taxon>Entelegynae</taxon>
        <taxon>Araneoidea</taxon>
        <taxon>Nephilidae</taxon>
        <taxon>Trichonephila</taxon>
        <taxon>Trichonephila inaurata</taxon>
    </lineage>
</organism>
<evidence type="ECO:0000259" key="3">
    <source>
        <dbReference type="Pfam" id="PF13359"/>
    </source>
</evidence>
<dbReference type="PANTHER" id="PTHR23080:SF133">
    <property type="entry name" value="SI:CH211-262I1.5-RELATED"/>
    <property type="match status" value="1"/>
</dbReference>
<reference evidence="4" key="1">
    <citation type="submission" date="2020-08" db="EMBL/GenBank/DDBJ databases">
        <title>Multicomponent nature underlies the extraordinary mechanical properties of spider dragline silk.</title>
        <authorList>
            <person name="Kono N."/>
            <person name="Nakamura H."/>
            <person name="Mori M."/>
            <person name="Yoshida Y."/>
            <person name="Ohtoshi R."/>
            <person name="Malay A.D."/>
            <person name="Moran D.A.P."/>
            <person name="Tomita M."/>
            <person name="Numata K."/>
            <person name="Arakawa K."/>
        </authorList>
    </citation>
    <scope>NUCLEOTIDE SEQUENCE</scope>
</reference>